<evidence type="ECO:0000256" key="1">
    <source>
        <dbReference type="ARBA" id="ARBA00001947"/>
    </source>
</evidence>
<name>A0A1H0Z899_NATTX</name>
<keyword evidence="7" id="KW-1185">Reference proteome</keyword>
<organism evidence="6 7">
    <name type="scientific">Natronobacterium texcoconense</name>
    <dbReference type="NCBI Taxonomy" id="1095778"/>
    <lineage>
        <taxon>Archaea</taxon>
        <taxon>Methanobacteriati</taxon>
        <taxon>Methanobacteriota</taxon>
        <taxon>Stenosarchaea group</taxon>
        <taxon>Halobacteria</taxon>
        <taxon>Halobacteriales</taxon>
        <taxon>Natrialbaceae</taxon>
        <taxon>Natronobacterium</taxon>
    </lineage>
</organism>
<dbReference type="RefSeq" id="WP_090375949.1">
    <property type="nucleotide sequence ID" value="NZ_FNLC01000001.1"/>
</dbReference>
<accession>A0A1H0Z899</accession>
<dbReference type="EMBL" id="FNLC01000001">
    <property type="protein sequence ID" value="SDQ23614.1"/>
    <property type="molecule type" value="Genomic_DNA"/>
</dbReference>
<evidence type="ECO:0000259" key="5">
    <source>
        <dbReference type="Pfam" id="PF24827"/>
    </source>
</evidence>
<dbReference type="Proteomes" id="UP000198848">
    <property type="component" value="Unassembled WGS sequence"/>
</dbReference>
<sequence length="278" mass="30876">MDHDFGPLDVTVRGPGDLEVVVVGGVHGDERNGIRAVRRLREADLDLQRRVAFVLANPPAIEAGERYLESDLNRSFPGDPDGNREERIAARLCELVDGRTTLSLHATEAEPTPFALVHSSQEREFELAAELPVPYVVDHWGVNEQTITTCGFTVEIELAAENTERETLAAQHQARSFLRRVDALPGEPPESDPDFFHMGEPISRPDGDSYELFVENFERVPEGTAYASVDGRELTADETFWPILMSESGSEGILGYSGRQIGESLEDVRETWLDEDGE</sequence>
<keyword evidence="3" id="KW-0378">Hydrolase</keyword>
<dbReference type="InterPro" id="IPR050178">
    <property type="entry name" value="AspA/AstE_fam"/>
</dbReference>
<protein>
    <submittedName>
        <fullName evidence="6">Succinylglutamate desuccinylase / Aspartoacylase family protein</fullName>
    </submittedName>
</protein>
<proteinExistence type="predicted"/>
<dbReference type="STRING" id="1095778.SAMN04489842_0174"/>
<feature type="domain" description="Succinylglutamate desuccinylase/Aspartoacylase catalytic" evidence="5">
    <location>
        <begin position="19"/>
        <end position="137"/>
    </location>
</feature>
<evidence type="ECO:0000313" key="7">
    <source>
        <dbReference type="Proteomes" id="UP000198848"/>
    </source>
</evidence>
<evidence type="ECO:0000256" key="2">
    <source>
        <dbReference type="ARBA" id="ARBA00022723"/>
    </source>
</evidence>
<dbReference type="Gene3D" id="3.40.630.10">
    <property type="entry name" value="Zn peptidases"/>
    <property type="match status" value="1"/>
</dbReference>
<dbReference type="PANTHER" id="PTHR15162:SF7">
    <property type="entry name" value="SUCCINYLGLUTAMATE DESUCCINYLASE"/>
    <property type="match status" value="1"/>
</dbReference>
<keyword evidence="4" id="KW-0862">Zinc</keyword>
<dbReference type="GO" id="GO:0005829">
    <property type="term" value="C:cytosol"/>
    <property type="evidence" value="ECO:0007669"/>
    <property type="project" value="TreeGrafter"/>
</dbReference>
<dbReference type="InterPro" id="IPR055438">
    <property type="entry name" value="AstE_AspA_cat"/>
</dbReference>
<comment type="cofactor">
    <cofactor evidence="1">
        <name>Zn(2+)</name>
        <dbReference type="ChEBI" id="CHEBI:29105"/>
    </cofactor>
</comment>
<dbReference type="SUPFAM" id="SSF53187">
    <property type="entry name" value="Zn-dependent exopeptidases"/>
    <property type="match status" value="1"/>
</dbReference>
<dbReference type="PANTHER" id="PTHR15162">
    <property type="entry name" value="ASPARTOACYLASE"/>
    <property type="match status" value="1"/>
</dbReference>
<keyword evidence="2" id="KW-0479">Metal-binding</keyword>
<dbReference type="GO" id="GO:0016788">
    <property type="term" value="F:hydrolase activity, acting on ester bonds"/>
    <property type="evidence" value="ECO:0007669"/>
    <property type="project" value="InterPro"/>
</dbReference>
<reference evidence="7" key="1">
    <citation type="submission" date="2016-10" db="EMBL/GenBank/DDBJ databases">
        <authorList>
            <person name="Varghese N."/>
            <person name="Submissions S."/>
        </authorList>
    </citation>
    <scope>NUCLEOTIDE SEQUENCE [LARGE SCALE GENOMIC DNA]</scope>
    <source>
        <strain evidence="7">DSM 24767</strain>
    </source>
</reference>
<gene>
    <name evidence="6" type="ORF">SAMN04489842_0174</name>
</gene>
<evidence type="ECO:0000313" key="6">
    <source>
        <dbReference type="EMBL" id="SDQ23614.1"/>
    </source>
</evidence>
<evidence type="ECO:0000256" key="3">
    <source>
        <dbReference type="ARBA" id="ARBA00022801"/>
    </source>
</evidence>
<dbReference type="OrthoDB" id="323389at2157"/>
<dbReference type="Pfam" id="PF24827">
    <property type="entry name" value="AstE_AspA_cat"/>
    <property type="match status" value="1"/>
</dbReference>
<evidence type="ECO:0000256" key="4">
    <source>
        <dbReference type="ARBA" id="ARBA00022833"/>
    </source>
</evidence>
<dbReference type="GO" id="GO:0046872">
    <property type="term" value="F:metal ion binding"/>
    <property type="evidence" value="ECO:0007669"/>
    <property type="project" value="UniProtKB-KW"/>
</dbReference>
<dbReference type="AlphaFoldDB" id="A0A1H0Z899"/>